<evidence type="ECO:0000256" key="7">
    <source>
        <dbReference type="SAM" id="Phobius"/>
    </source>
</evidence>
<sequence length="388" mass="43568">MFKILIKKWIKNYNDVNNSQVREKYGTLCSTLSIVCNIVLVIFKFTIGVITNSIAIQADGLNNLSDVGSNLASLFGFKLANKHPDETHPYGHGRVEYVAGLIIAFLILLVGIQSLKDSIIKIIEPQKVTFTFVAVIILIVSILIKLWMASFNRYASKKINSATLLAASQDSLNDVIATLATLISLILSLYTDFAIDGIMGAIVSLIVLKAGIEIFKDTVDPLLGMAPDKDLIKDIENYILSFPTVLGIHDLMMHDYGPGRRFLTLHVEVDSGNDIMIVHDEMDVIERAILDKYHILTTIHMDPIDFNDILTNELKQIVLKVVKDINKQYSIHDFRIVTGPTHTNLIFDVLIPSNDQIKHDLLKEQINEKLQNINPNYQTVMQIEHSFV</sequence>
<dbReference type="Proteomes" id="UP000196258">
    <property type="component" value="Unassembled WGS sequence"/>
</dbReference>
<dbReference type="GO" id="GO:0016020">
    <property type="term" value="C:membrane"/>
    <property type="evidence" value="ECO:0007669"/>
    <property type="project" value="UniProtKB-SubCell"/>
</dbReference>
<name>A0A1Y4QMA6_9FIRM</name>
<comment type="subcellular location">
    <subcellularLocation>
        <location evidence="1">Membrane</location>
        <topology evidence="1">Multi-pass membrane protein</topology>
    </subcellularLocation>
</comment>
<protein>
    <submittedName>
        <fullName evidence="10">Cation-efflux pump</fullName>
    </submittedName>
</protein>
<dbReference type="InterPro" id="IPR002524">
    <property type="entry name" value="Cation_efflux"/>
</dbReference>
<dbReference type="AlphaFoldDB" id="A0A1Y4QMA6"/>
<keyword evidence="3" id="KW-0813">Transport</keyword>
<comment type="similarity">
    <text evidence="2">Belongs to the cation diffusion facilitator (CDF) transporter (TC 2.A.4) family.</text>
</comment>
<dbReference type="Gene3D" id="1.20.1510.10">
    <property type="entry name" value="Cation efflux protein transmembrane domain"/>
    <property type="match status" value="1"/>
</dbReference>
<evidence type="ECO:0000256" key="5">
    <source>
        <dbReference type="ARBA" id="ARBA00022989"/>
    </source>
</evidence>
<dbReference type="InterPro" id="IPR036837">
    <property type="entry name" value="Cation_efflux_CTD_sf"/>
</dbReference>
<organism evidence="10 11">
    <name type="scientific">Thomasclavelia spiroformis</name>
    <dbReference type="NCBI Taxonomy" id="29348"/>
    <lineage>
        <taxon>Bacteria</taxon>
        <taxon>Bacillati</taxon>
        <taxon>Bacillota</taxon>
        <taxon>Erysipelotrichia</taxon>
        <taxon>Erysipelotrichales</taxon>
        <taxon>Coprobacillaceae</taxon>
        <taxon>Thomasclavelia</taxon>
    </lineage>
</organism>
<dbReference type="InterPro" id="IPR058533">
    <property type="entry name" value="Cation_efflux_TM"/>
</dbReference>
<dbReference type="InterPro" id="IPR050291">
    <property type="entry name" value="CDF_Transporter"/>
</dbReference>
<proteinExistence type="inferred from homology"/>
<reference evidence="11" key="1">
    <citation type="submission" date="2017-04" db="EMBL/GenBank/DDBJ databases">
        <title>Function of individual gut microbiota members based on whole genome sequencing of pure cultures obtained from chicken caecum.</title>
        <authorList>
            <person name="Medvecky M."/>
            <person name="Cejkova D."/>
            <person name="Polansky O."/>
            <person name="Karasova D."/>
            <person name="Kubasova T."/>
            <person name="Cizek A."/>
            <person name="Rychlik I."/>
        </authorList>
    </citation>
    <scope>NUCLEOTIDE SEQUENCE [LARGE SCALE GENOMIC DNA]</scope>
    <source>
        <strain evidence="11">An149</strain>
    </source>
</reference>
<dbReference type="GO" id="GO:0008324">
    <property type="term" value="F:monoatomic cation transmembrane transporter activity"/>
    <property type="evidence" value="ECO:0007669"/>
    <property type="project" value="InterPro"/>
</dbReference>
<dbReference type="PANTHER" id="PTHR43840:SF50">
    <property type="entry name" value="MANGANESE EFFLUX SYSTEM PROTEIN MNES"/>
    <property type="match status" value="1"/>
</dbReference>
<dbReference type="EMBL" id="NFLB01000004">
    <property type="protein sequence ID" value="OUQ05682.1"/>
    <property type="molecule type" value="Genomic_DNA"/>
</dbReference>
<evidence type="ECO:0000313" key="11">
    <source>
        <dbReference type="Proteomes" id="UP000196258"/>
    </source>
</evidence>
<evidence type="ECO:0000256" key="1">
    <source>
        <dbReference type="ARBA" id="ARBA00004141"/>
    </source>
</evidence>
<feature type="domain" description="Cation efflux protein transmembrane" evidence="8">
    <location>
        <begin position="31"/>
        <end position="223"/>
    </location>
</feature>
<evidence type="ECO:0000256" key="4">
    <source>
        <dbReference type="ARBA" id="ARBA00022692"/>
    </source>
</evidence>
<evidence type="ECO:0000259" key="9">
    <source>
        <dbReference type="Pfam" id="PF16916"/>
    </source>
</evidence>
<keyword evidence="4 7" id="KW-0812">Transmembrane</keyword>
<evidence type="ECO:0000256" key="6">
    <source>
        <dbReference type="ARBA" id="ARBA00023136"/>
    </source>
</evidence>
<dbReference type="SUPFAM" id="SSF160240">
    <property type="entry name" value="Cation efflux protein cytoplasmic domain-like"/>
    <property type="match status" value="1"/>
</dbReference>
<feature type="transmembrane region" description="Helical" evidence="7">
    <location>
        <begin position="128"/>
        <end position="148"/>
    </location>
</feature>
<accession>A0A1Y4QMA6</accession>
<dbReference type="Pfam" id="PF16916">
    <property type="entry name" value="ZT_dimer"/>
    <property type="match status" value="1"/>
</dbReference>
<dbReference type="FunFam" id="1.20.1510.10:FF:000006">
    <property type="entry name" value="Divalent cation efflux transporter"/>
    <property type="match status" value="1"/>
</dbReference>
<feature type="transmembrane region" description="Helical" evidence="7">
    <location>
        <begin position="175"/>
        <end position="208"/>
    </location>
</feature>
<evidence type="ECO:0000313" key="10">
    <source>
        <dbReference type="EMBL" id="OUQ05682.1"/>
    </source>
</evidence>
<dbReference type="NCBIfam" id="TIGR01297">
    <property type="entry name" value="CDF"/>
    <property type="match status" value="1"/>
</dbReference>
<feature type="domain" description="Cation efflux protein cytoplasmic" evidence="9">
    <location>
        <begin position="227"/>
        <end position="303"/>
    </location>
</feature>
<dbReference type="PANTHER" id="PTHR43840">
    <property type="entry name" value="MITOCHONDRIAL METAL TRANSPORTER 1-RELATED"/>
    <property type="match status" value="1"/>
</dbReference>
<comment type="caution">
    <text evidence="10">The sequence shown here is derived from an EMBL/GenBank/DDBJ whole genome shotgun (WGS) entry which is preliminary data.</text>
</comment>
<dbReference type="Pfam" id="PF01545">
    <property type="entry name" value="Cation_efflux"/>
    <property type="match status" value="1"/>
</dbReference>
<dbReference type="SUPFAM" id="SSF161111">
    <property type="entry name" value="Cation efflux protein transmembrane domain-like"/>
    <property type="match status" value="1"/>
</dbReference>
<dbReference type="InterPro" id="IPR027470">
    <property type="entry name" value="Cation_efflux_CTD"/>
</dbReference>
<keyword evidence="6 7" id="KW-0472">Membrane</keyword>
<evidence type="ECO:0000256" key="2">
    <source>
        <dbReference type="ARBA" id="ARBA00008114"/>
    </source>
</evidence>
<dbReference type="RefSeq" id="WP_087255534.1">
    <property type="nucleotide sequence ID" value="NZ_NFLB01000004.1"/>
</dbReference>
<evidence type="ECO:0000259" key="8">
    <source>
        <dbReference type="Pfam" id="PF01545"/>
    </source>
</evidence>
<feature type="transmembrane region" description="Helical" evidence="7">
    <location>
        <begin position="97"/>
        <end position="116"/>
    </location>
</feature>
<gene>
    <name evidence="10" type="ORF">B5E91_04525</name>
</gene>
<feature type="transmembrane region" description="Helical" evidence="7">
    <location>
        <begin position="32"/>
        <end position="56"/>
    </location>
</feature>
<evidence type="ECO:0000256" key="3">
    <source>
        <dbReference type="ARBA" id="ARBA00022448"/>
    </source>
</evidence>
<dbReference type="Gene3D" id="3.30.70.1350">
    <property type="entry name" value="Cation efflux protein, cytoplasmic domain"/>
    <property type="match status" value="1"/>
</dbReference>
<keyword evidence="5 7" id="KW-1133">Transmembrane helix</keyword>
<dbReference type="InterPro" id="IPR027469">
    <property type="entry name" value="Cation_efflux_TMD_sf"/>
</dbReference>